<evidence type="ECO:0000259" key="1">
    <source>
        <dbReference type="Pfam" id="PF13400"/>
    </source>
</evidence>
<evidence type="ECO:0000313" key="2">
    <source>
        <dbReference type="EMBL" id="MBE1525176.1"/>
    </source>
</evidence>
<organism evidence="2 3">
    <name type="scientific">Nesterenkonia lutea</name>
    <dbReference type="NCBI Taxonomy" id="272919"/>
    <lineage>
        <taxon>Bacteria</taxon>
        <taxon>Bacillati</taxon>
        <taxon>Actinomycetota</taxon>
        <taxon>Actinomycetes</taxon>
        <taxon>Micrococcales</taxon>
        <taxon>Micrococcaceae</taxon>
        <taxon>Nesterenkonia</taxon>
    </lineage>
</organism>
<proteinExistence type="predicted"/>
<evidence type="ECO:0000313" key="3">
    <source>
        <dbReference type="Proteomes" id="UP000643525"/>
    </source>
</evidence>
<dbReference type="Proteomes" id="UP000643525">
    <property type="component" value="Unassembled WGS sequence"/>
</dbReference>
<accession>A0ABR9JH70</accession>
<reference evidence="2 3" key="1">
    <citation type="submission" date="2020-10" db="EMBL/GenBank/DDBJ databases">
        <title>Sequencing the genomes of 1000 actinobacteria strains.</title>
        <authorList>
            <person name="Klenk H.-P."/>
        </authorList>
    </citation>
    <scope>NUCLEOTIDE SEQUENCE [LARGE SCALE GENOMIC DNA]</scope>
    <source>
        <strain evidence="2 3">DSM 15666</strain>
    </source>
</reference>
<sequence>MMVPIMILAALAIDIGAMHADKQQLQAGADAGALAIAQDCARDDCGSTIAQDTAEAMAAANFNAAGAEGGLSSFDPATGEVTVETSTTREHWFAPIIGIDSSPIRVQSSARWGYPTGGTAVMPLTFSWCELEGQEGVTVLRDSEGNVTGVDIPEATPDAVLYNKGSEKNQACPGTSGSIGSSESPLPGGFGWLTPGASCGETESVIDGWVGSDTGNNVPSGCAPEDFSKWVGKTVLLPIFDKTTGTGSGGEYQIFGYAAFTVSGYDFAGSYRNNSPCSGSDRCISGSFDRFVDLTDAFDYSPEGPRMGAAVVALTLTE</sequence>
<name>A0ABR9JH70_9MICC</name>
<comment type="caution">
    <text evidence="2">The sequence shown here is derived from an EMBL/GenBank/DDBJ whole genome shotgun (WGS) entry which is preliminary data.</text>
</comment>
<feature type="domain" description="Putative Flp pilus-assembly TadG-like N-terminal" evidence="1">
    <location>
        <begin position="1"/>
        <end position="35"/>
    </location>
</feature>
<dbReference type="EMBL" id="JADBED010000001">
    <property type="protein sequence ID" value="MBE1525176.1"/>
    <property type="molecule type" value="Genomic_DNA"/>
</dbReference>
<protein>
    <recommendedName>
        <fullName evidence="1">Putative Flp pilus-assembly TadG-like N-terminal domain-containing protein</fullName>
    </recommendedName>
</protein>
<dbReference type="InterPro" id="IPR028087">
    <property type="entry name" value="Tad_N"/>
</dbReference>
<keyword evidence="3" id="KW-1185">Reference proteome</keyword>
<dbReference type="Pfam" id="PF13400">
    <property type="entry name" value="Tad"/>
    <property type="match status" value="1"/>
</dbReference>
<gene>
    <name evidence="2" type="ORF">H4W27_002294</name>
</gene>